<dbReference type="PANTHER" id="PTHR12674">
    <property type="entry name" value="PREFOLDIN SUBUNIT 5"/>
    <property type="match status" value="1"/>
</dbReference>
<dbReference type="Pfam" id="PF02996">
    <property type="entry name" value="Prefoldin"/>
    <property type="match status" value="1"/>
</dbReference>
<dbReference type="PANTHER" id="PTHR12674:SF2">
    <property type="entry name" value="PREFOLDIN SUBUNIT 5"/>
    <property type="match status" value="1"/>
</dbReference>
<dbReference type="Gene3D" id="1.10.287.370">
    <property type="match status" value="1"/>
</dbReference>
<dbReference type="GO" id="GO:1990114">
    <property type="term" value="P:RNA polymerase II core complex assembly"/>
    <property type="evidence" value="ECO:0007669"/>
    <property type="project" value="TreeGrafter"/>
</dbReference>
<dbReference type="GO" id="GO:1990115">
    <property type="term" value="P:RNA polymerase III assembly"/>
    <property type="evidence" value="ECO:0007669"/>
    <property type="project" value="TreeGrafter"/>
</dbReference>
<proteinExistence type="inferred from homology"/>
<dbReference type="GO" id="GO:0051082">
    <property type="term" value="F:unfolded protein binding"/>
    <property type="evidence" value="ECO:0007669"/>
    <property type="project" value="InterPro"/>
</dbReference>
<evidence type="ECO:0000256" key="1">
    <source>
        <dbReference type="ARBA" id="ARBA00010048"/>
    </source>
</evidence>
<dbReference type="GO" id="GO:0005737">
    <property type="term" value="C:cytoplasm"/>
    <property type="evidence" value="ECO:0007669"/>
    <property type="project" value="TreeGrafter"/>
</dbReference>
<dbReference type="GO" id="GO:0006457">
    <property type="term" value="P:protein folding"/>
    <property type="evidence" value="ECO:0007669"/>
    <property type="project" value="InterPro"/>
</dbReference>
<dbReference type="AlphaFoldDB" id="A0A8T2SST8"/>
<evidence type="ECO:0000313" key="3">
    <source>
        <dbReference type="EMBL" id="KAH7366476.1"/>
    </source>
</evidence>
<dbReference type="InterPro" id="IPR009053">
    <property type="entry name" value="Prefoldin"/>
</dbReference>
<dbReference type="SUPFAM" id="SSF46579">
    <property type="entry name" value="Prefoldin"/>
    <property type="match status" value="1"/>
</dbReference>
<comment type="similarity">
    <text evidence="1">Belongs to the prefoldin subunit alpha family.</text>
</comment>
<sequence length="158" mass="17559">MASSQQQQQQQARAVMEQIEKLSLDQIRQVKEQVDSEVSLLQDSIANIRTAASRFESAYKSVNNISAYTPGQTLLVPLTASLYVPGTIANVDKLLIDIGTGYYVEKTMDATKEYCERKLNFLKANHDKLLMVAAEKSNIADQVSMVMQAKIKQSLASK</sequence>
<dbReference type="EMBL" id="CM035423">
    <property type="protein sequence ID" value="KAH7366476.1"/>
    <property type="molecule type" value="Genomic_DNA"/>
</dbReference>
<dbReference type="GO" id="GO:0009409">
    <property type="term" value="P:response to cold"/>
    <property type="evidence" value="ECO:0007669"/>
    <property type="project" value="UniProtKB-ARBA"/>
</dbReference>
<evidence type="ECO:0008006" key="5">
    <source>
        <dbReference type="Google" id="ProtNLM"/>
    </source>
</evidence>
<dbReference type="GO" id="GO:0016272">
    <property type="term" value="C:prefoldin complex"/>
    <property type="evidence" value="ECO:0007669"/>
    <property type="project" value="InterPro"/>
</dbReference>
<dbReference type="CDD" id="cd23157">
    <property type="entry name" value="Prefoldin_5"/>
    <property type="match status" value="1"/>
</dbReference>
<dbReference type="InterPro" id="IPR011599">
    <property type="entry name" value="PFD_alpha_archaea"/>
</dbReference>
<organism evidence="3 4">
    <name type="scientific">Ceratopteris richardii</name>
    <name type="common">Triangle waterfern</name>
    <dbReference type="NCBI Taxonomy" id="49495"/>
    <lineage>
        <taxon>Eukaryota</taxon>
        <taxon>Viridiplantae</taxon>
        <taxon>Streptophyta</taxon>
        <taxon>Embryophyta</taxon>
        <taxon>Tracheophyta</taxon>
        <taxon>Polypodiopsida</taxon>
        <taxon>Polypodiidae</taxon>
        <taxon>Polypodiales</taxon>
        <taxon>Pteridineae</taxon>
        <taxon>Pteridaceae</taxon>
        <taxon>Parkerioideae</taxon>
        <taxon>Ceratopteris</taxon>
    </lineage>
</organism>
<evidence type="ECO:0000256" key="2">
    <source>
        <dbReference type="ARBA" id="ARBA00023186"/>
    </source>
</evidence>
<comment type="caution">
    <text evidence="3">The sequence shown here is derived from an EMBL/GenBank/DDBJ whole genome shotgun (WGS) entry which is preliminary data.</text>
</comment>
<accession>A0A8T2SST8</accession>
<keyword evidence="4" id="KW-1185">Reference proteome</keyword>
<name>A0A8T2SST8_CERRI</name>
<dbReference type="OrthoDB" id="10267474at2759"/>
<dbReference type="FunFam" id="1.10.287.370:FF:000004">
    <property type="entry name" value="Probable prefoldin subunit 5"/>
    <property type="match status" value="1"/>
</dbReference>
<dbReference type="OMA" id="QAKFKAC"/>
<dbReference type="GO" id="GO:1990113">
    <property type="term" value="P:RNA polymerase I assembly"/>
    <property type="evidence" value="ECO:0007669"/>
    <property type="project" value="TreeGrafter"/>
</dbReference>
<dbReference type="NCBIfam" id="TIGR00293">
    <property type="entry name" value="prefoldin subunit alpha"/>
    <property type="match status" value="1"/>
</dbReference>
<evidence type="ECO:0000313" key="4">
    <source>
        <dbReference type="Proteomes" id="UP000825935"/>
    </source>
</evidence>
<keyword evidence="2" id="KW-0143">Chaperone</keyword>
<gene>
    <name evidence="3" type="ORF">KP509_18G080100</name>
</gene>
<dbReference type="Proteomes" id="UP000825935">
    <property type="component" value="Chromosome 18"/>
</dbReference>
<protein>
    <recommendedName>
        <fullName evidence="5">Prefoldin subunit 5</fullName>
    </recommendedName>
</protein>
<reference evidence="3" key="1">
    <citation type="submission" date="2021-08" db="EMBL/GenBank/DDBJ databases">
        <title>WGS assembly of Ceratopteris richardii.</title>
        <authorList>
            <person name="Marchant D.B."/>
            <person name="Chen G."/>
            <person name="Jenkins J."/>
            <person name="Shu S."/>
            <person name="Leebens-Mack J."/>
            <person name="Grimwood J."/>
            <person name="Schmutz J."/>
            <person name="Soltis P."/>
            <person name="Soltis D."/>
            <person name="Chen Z.-H."/>
        </authorList>
    </citation>
    <scope>NUCLEOTIDE SEQUENCE</scope>
    <source>
        <strain evidence="3">Whitten #5841</strain>
        <tissue evidence="3">Leaf</tissue>
    </source>
</reference>
<dbReference type="InterPro" id="IPR004127">
    <property type="entry name" value="Prefoldin_subunit_alpha"/>
</dbReference>